<evidence type="ECO:0000313" key="1">
    <source>
        <dbReference type="EMBL" id="GEK15746.1"/>
    </source>
</evidence>
<reference evidence="1 2" key="1">
    <citation type="submission" date="2019-07" db="EMBL/GenBank/DDBJ databases">
        <title>Whole genome shotgun sequence of Aliivibrio fischeri NBRC 101058.</title>
        <authorList>
            <person name="Hosoyama A."/>
            <person name="Uohara A."/>
            <person name="Ohji S."/>
            <person name="Ichikawa N."/>
        </authorList>
    </citation>
    <scope>NUCLEOTIDE SEQUENCE [LARGE SCALE GENOMIC DNA]</scope>
    <source>
        <strain evidence="1 2">NBRC 101058</strain>
    </source>
</reference>
<comment type="caution">
    <text evidence="1">The sequence shown here is derived from an EMBL/GenBank/DDBJ whole genome shotgun (WGS) entry which is preliminary data.</text>
</comment>
<sequence>MNPLLRKKTMINLIQHGLFHLLKAVKLLPSNVILTDQLDFAHSVAKRLDEQRELIEEIEKHTGYFSSEKGRWSKNHAITQDDYLIKLFTLRYNVEPSEEHFDKLGLYVRERPHVLKAQE</sequence>
<accession>A0A510UMR7</accession>
<name>A0A510UMR7_ALIFS</name>
<organism evidence="1 2">
    <name type="scientific">Aliivibrio fischeri</name>
    <name type="common">Vibrio fischeri</name>
    <dbReference type="NCBI Taxonomy" id="668"/>
    <lineage>
        <taxon>Bacteria</taxon>
        <taxon>Pseudomonadati</taxon>
        <taxon>Pseudomonadota</taxon>
        <taxon>Gammaproteobacteria</taxon>
        <taxon>Vibrionales</taxon>
        <taxon>Vibrionaceae</taxon>
        <taxon>Aliivibrio</taxon>
    </lineage>
</organism>
<protein>
    <submittedName>
        <fullName evidence="1">Uncharacterized protein</fullName>
    </submittedName>
</protein>
<dbReference type="Proteomes" id="UP000321787">
    <property type="component" value="Unassembled WGS sequence"/>
</dbReference>
<evidence type="ECO:0000313" key="2">
    <source>
        <dbReference type="Proteomes" id="UP000321787"/>
    </source>
</evidence>
<dbReference type="EMBL" id="BJTZ01000038">
    <property type="protein sequence ID" value="GEK15746.1"/>
    <property type="molecule type" value="Genomic_DNA"/>
</dbReference>
<dbReference type="AlphaFoldDB" id="A0A510UMR7"/>
<proteinExistence type="predicted"/>
<gene>
    <name evidence="1" type="ORF">AFI02nite_37820</name>
</gene>